<keyword evidence="2" id="KW-1185">Reference proteome</keyword>
<proteinExistence type="predicted"/>
<accession>A0A1Q6DT30</accession>
<dbReference type="STRING" id="1903181.BTN85_2170"/>
<evidence type="ECO:0000313" key="1">
    <source>
        <dbReference type="EMBL" id="OKY77519.1"/>
    </source>
</evidence>
<dbReference type="Pfam" id="PF17341">
    <property type="entry name" value="DUF5371"/>
    <property type="match status" value="1"/>
</dbReference>
<reference evidence="1" key="1">
    <citation type="submission" date="2016-12" db="EMBL/GenBank/DDBJ databases">
        <title>Discovery of methanogenic haloarchaea.</title>
        <authorList>
            <person name="Sorokin D.Y."/>
            <person name="Makarova K.S."/>
            <person name="Abbas B."/>
            <person name="Ferrer M."/>
            <person name="Golyshin P.N."/>
        </authorList>
    </citation>
    <scope>NUCLEOTIDE SEQUENCE [LARGE SCALE GENOMIC DNA]</scope>
    <source>
        <strain evidence="1">HMET1</strain>
    </source>
</reference>
<organism evidence="1 2">
    <name type="scientific">Methanohalarchaeum thermophilum</name>
    <dbReference type="NCBI Taxonomy" id="1903181"/>
    <lineage>
        <taxon>Archaea</taxon>
        <taxon>Methanobacteriati</taxon>
        <taxon>Methanobacteriota</taxon>
        <taxon>Methanonatronarchaeia</taxon>
        <taxon>Methanonatronarchaeales</taxon>
        <taxon>Methanonatronarchaeaceae</taxon>
        <taxon>Candidatus Methanohalarchaeum</taxon>
    </lineage>
</organism>
<gene>
    <name evidence="1" type="ORF">BTN85_2170</name>
</gene>
<sequence length="67" mass="7858">MEIVHAQTVLAEKDLEKLKEKTEETTTKKALQKAVEHYLKCPYSEEDTAIKEKIQEVKEKNKKEVKK</sequence>
<name>A0A1Q6DT30_METT1</name>
<comment type="caution">
    <text evidence="1">The sequence shown here is derived from an EMBL/GenBank/DDBJ whole genome shotgun (WGS) entry which is preliminary data.</text>
</comment>
<dbReference type="InterPro" id="IPR020073">
    <property type="entry name" value="Uncharacterised_AF1718"/>
</dbReference>
<dbReference type="AlphaFoldDB" id="A0A1Q6DT30"/>
<dbReference type="InParanoid" id="A0A1Q6DT30"/>
<dbReference type="Proteomes" id="UP000185744">
    <property type="component" value="Unassembled WGS sequence"/>
</dbReference>
<evidence type="ECO:0000313" key="2">
    <source>
        <dbReference type="Proteomes" id="UP000185744"/>
    </source>
</evidence>
<protein>
    <submittedName>
        <fullName evidence="1">Component of type IV pili like system</fullName>
    </submittedName>
</protein>
<dbReference type="EMBL" id="MSDW01000002">
    <property type="protein sequence ID" value="OKY77519.1"/>
    <property type="molecule type" value="Genomic_DNA"/>
</dbReference>